<keyword evidence="6" id="KW-0732">Signal</keyword>
<keyword evidence="1" id="KW-0645">Protease</keyword>
<dbReference type="InterPro" id="IPR011042">
    <property type="entry name" value="6-blade_b-propeller_TolB-like"/>
</dbReference>
<dbReference type="Pfam" id="PF00326">
    <property type="entry name" value="Peptidase_S9"/>
    <property type="match status" value="1"/>
</dbReference>
<proteinExistence type="predicted"/>
<keyword evidence="8" id="KW-0031">Aminopeptidase</keyword>
<feature type="signal peptide" evidence="6">
    <location>
        <begin position="1"/>
        <end position="38"/>
    </location>
</feature>
<sequence>MTSLATTRHATRRKPRRTHSLLVLGLLLALGLTPPAMAAQAARNAAPAAAKPQSDGYQLPPKPLQAIVDAPRPPQMFLSPRRDRVALVQTPSLPGIAVVAQPELKLAGLRIHPRVRAQSRFSFGSQLSLLDTGTGKNIEIEGLPSPLSLATLQWSPDQRWIAFNRIDTASAANELWLIELETRHARKLVSGLNTVGAGYQWMPDSRRLLVQLQPEGQGEAPPSDATPTGPAAQETQASATVRQIRTYQDLLRNENDARLFEYYLRSQLATVDLTGQVSKAGLPALYVEVEPSPDGRHLLATTLERPFSYQVPASRFAHRIDVLTPDGKFEHEVARLPLVEGLPTGNDAVPTGVRDIAWRSDVPATLVWAEAQDGGDPARAVEIRDAVLMQAAPFDKPPQTLARLSSRFERARWGRDDLALIDEFWWKTRQVRQWRIAPDHGDRAPELIFEGSSEDRYNDPGEPLMQRDDNGRERLLTSSDGASLYYSGEGASAEGDRPFLDRFDLADKKRTRLFHSQAPYYEKPFALLDADAKRLLTTRESPTQPSNLNLRDLSTADAAPRALTHFPHPTPQLKDIKKEQIRYKRADGVELTANLYLPAGFDAKRDGPLPMLMYAYPAEFKSASAASQVNDSPYRFNAVSYWGPLPYLAMGYAVLDNPSMPIVGEGDREPNDSYIQQLTASAQAAVDEVVRRGVADRNRIAISGHSYGAFMTANLLAHTRLFKAGIARSGAYNRTLTPFGFQAEERNYWQAQSTYEAMSPFNFADKIKDPLLLIHGEQDNNSGTFPIQSERMYAAIKGLGGHARLVMLPNESHAYRARESIMQMMAETNRWLELYVKNAKPDAPAAAKTAKQAAAK</sequence>
<evidence type="ECO:0000259" key="7">
    <source>
        <dbReference type="Pfam" id="PF00326"/>
    </source>
</evidence>
<dbReference type="InterPro" id="IPR001375">
    <property type="entry name" value="Peptidase_S9_cat"/>
</dbReference>
<dbReference type="EMBL" id="JAJA02000001">
    <property type="protein sequence ID" value="KWS04371.1"/>
    <property type="molecule type" value="Genomic_DNA"/>
</dbReference>
<dbReference type="GO" id="GO:0006508">
    <property type="term" value="P:proteolysis"/>
    <property type="evidence" value="ECO:0007669"/>
    <property type="project" value="UniProtKB-KW"/>
</dbReference>
<keyword evidence="4" id="KW-0809">Transit peptide</keyword>
<reference evidence="8 9" key="1">
    <citation type="journal article" date="2014" name="Genome Announc.">
        <title>Draft Genome Sequence of Lysobacter capsici AZ78, a Bacterium Antagonistic to Plant-Pathogenic Oomycetes.</title>
        <authorList>
            <person name="Puopolo G."/>
            <person name="Sonego P."/>
            <person name="Engelen K."/>
            <person name="Pertot I."/>
        </authorList>
    </citation>
    <scope>NUCLEOTIDE SEQUENCE [LARGE SCALE GENOMIC DNA]</scope>
    <source>
        <strain evidence="8 9">AZ78</strain>
    </source>
</reference>
<evidence type="ECO:0000256" key="1">
    <source>
        <dbReference type="ARBA" id="ARBA00022670"/>
    </source>
</evidence>
<dbReference type="GO" id="GO:0004252">
    <property type="term" value="F:serine-type endopeptidase activity"/>
    <property type="evidence" value="ECO:0007669"/>
    <property type="project" value="TreeGrafter"/>
</dbReference>
<dbReference type="AlphaFoldDB" id="A0A125MMS8"/>
<keyword evidence="2" id="KW-0378">Hydrolase</keyword>
<dbReference type="PANTHER" id="PTHR42776">
    <property type="entry name" value="SERINE PEPTIDASE S9 FAMILY MEMBER"/>
    <property type="match status" value="1"/>
</dbReference>
<comment type="caution">
    <text evidence="8">The sequence shown here is derived from an EMBL/GenBank/DDBJ whole genome shotgun (WGS) entry which is preliminary data.</text>
</comment>
<feature type="domain" description="Peptidase S9 prolyl oligopeptidase catalytic" evidence="7">
    <location>
        <begin position="683"/>
        <end position="837"/>
    </location>
</feature>
<dbReference type="Gene3D" id="2.120.10.30">
    <property type="entry name" value="TolB, C-terminal domain"/>
    <property type="match status" value="1"/>
</dbReference>
<evidence type="ECO:0000256" key="5">
    <source>
        <dbReference type="SAM" id="MobiDB-lite"/>
    </source>
</evidence>
<keyword evidence="3" id="KW-0720">Serine protease</keyword>
<feature type="chain" id="PRO_5007178081" evidence="6">
    <location>
        <begin position="39"/>
        <end position="856"/>
    </location>
</feature>
<dbReference type="GO" id="GO:0004177">
    <property type="term" value="F:aminopeptidase activity"/>
    <property type="evidence" value="ECO:0007669"/>
    <property type="project" value="UniProtKB-KW"/>
</dbReference>
<dbReference type="Gene3D" id="3.40.50.1820">
    <property type="entry name" value="alpha/beta hydrolase"/>
    <property type="match status" value="1"/>
</dbReference>
<dbReference type="InterPro" id="IPR029058">
    <property type="entry name" value="AB_hydrolase_fold"/>
</dbReference>
<dbReference type="SUPFAM" id="SSF53474">
    <property type="entry name" value="alpha/beta-Hydrolases"/>
    <property type="match status" value="1"/>
</dbReference>
<evidence type="ECO:0000313" key="9">
    <source>
        <dbReference type="Proteomes" id="UP000023435"/>
    </source>
</evidence>
<evidence type="ECO:0000256" key="2">
    <source>
        <dbReference type="ARBA" id="ARBA00022801"/>
    </source>
</evidence>
<evidence type="ECO:0000313" key="8">
    <source>
        <dbReference type="EMBL" id="KWS04371.1"/>
    </source>
</evidence>
<evidence type="ECO:0000256" key="4">
    <source>
        <dbReference type="ARBA" id="ARBA00022946"/>
    </source>
</evidence>
<organism evidence="8 9">
    <name type="scientific">Lysobacter capsici AZ78</name>
    <dbReference type="NCBI Taxonomy" id="1444315"/>
    <lineage>
        <taxon>Bacteria</taxon>
        <taxon>Pseudomonadati</taxon>
        <taxon>Pseudomonadota</taxon>
        <taxon>Gammaproteobacteria</taxon>
        <taxon>Lysobacterales</taxon>
        <taxon>Lysobacteraceae</taxon>
        <taxon>Lysobacter</taxon>
    </lineage>
</organism>
<dbReference type="PANTHER" id="PTHR42776:SF28">
    <property type="entry name" value="GLUTAMYL ENDOPEPTIDASE, CHLOROPLASTIC-RELATED"/>
    <property type="match status" value="1"/>
</dbReference>
<dbReference type="Proteomes" id="UP000023435">
    <property type="component" value="Unassembled WGS sequence"/>
</dbReference>
<dbReference type="SUPFAM" id="SSF82171">
    <property type="entry name" value="DPP6 N-terminal domain-like"/>
    <property type="match status" value="1"/>
</dbReference>
<feature type="region of interest" description="Disordered" evidence="5">
    <location>
        <begin position="214"/>
        <end position="238"/>
    </location>
</feature>
<protein>
    <submittedName>
        <fullName evidence="8">Dipeptidyl aminopeptidase</fullName>
    </submittedName>
</protein>
<gene>
    <name evidence="8" type="ORF">AZ78_1920</name>
</gene>
<keyword evidence="9" id="KW-1185">Reference proteome</keyword>
<evidence type="ECO:0000256" key="6">
    <source>
        <dbReference type="SAM" id="SignalP"/>
    </source>
</evidence>
<name>A0A125MMS8_9GAMM</name>
<accession>A0A125MMS8</accession>
<dbReference type="FunFam" id="3.40.50.1820:FF:000049">
    <property type="entry name" value="probable glutamyl endopeptidase, chloroplastic"/>
    <property type="match status" value="1"/>
</dbReference>
<evidence type="ECO:0000256" key="3">
    <source>
        <dbReference type="ARBA" id="ARBA00022825"/>
    </source>
</evidence>